<dbReference type="OrthoDB" id="6718656at2759"/>
<evidence type="ECO:0000256" key="1">
    <source>
        <dbReference type="ARBA" id="ARBA00022737"/>
    </source>
</evidence>
<feature type="compositionally biased region" description="Low complexity" evidence="4">
    <location>
        <begin position="226"/>
        <end position="259"/>
    </location>
</feature>
<dbReference type="GO" id="GO:0003677">
    <property type="term" value="F:DNA binding"/>
    <property type="evidence" value="ECO:0007669"/>
    <property type="project" value="InterPro"/>
</dbReference>
<feature type="compositionally biased region" description="Low complexity" evidence="4">
    <location>
        <begin position="346"/>
        <end position="378"/>
    </location>
</feature>
<dbReference type="InParanoid" id="A0A448YKM6"/>
<feature type="domain" description="HTH APSES-type" evidence="5">
    <location>
        <begin position="4"/>
        <end position="113"/>
    </location>
</feature>
<evidence type="ECO:0000313" key="6">
    <source>
        <dbReference type="EMBL" id="VEU21457.1"/>
    </source>
</evidence>
<dbReference type="Pfam" id="PF12796">
    <property type="entry name" value="Ank_2"/>
    <property type="match status" value="1"/>
</dbReference>
<dbReference type="InterPro" id="IPR036770">
    <property type="entry name" value="Ankyrin_rpt-contain_sf"/>
</dbReference>
<dbReference type="InterPro" id="IPR036887">
    <property type="entry name" value="HTH_APSES_sf"/>
</dbReference>
<accession>A0A448YKM6</accession>
<dbReference type="Pfam" id="PF04383">
    <property type="entry name" value="KilA-N"/>
    <property type="match status" value="1"/>
</dbReference>
<evidence type="ECO:0000256" key="2">
    <source>
        <dbReference type="ARBA" id="ARBA00023043"/>
    </source>
</evidence>
<keyword evidence="2 3" id="KW-0040">ANK repeat</keyword>
<feature type="region of interest" description="Disordered" evidence="4">
    <location>
        <begin position="322"/>
        <end position="378"/>
    </location>
</feature>
<dbReference type="AlphaFoldDB" id="A0A448YKM6"/>
<reference evidence="6 7" key="1">
    <citation type="submission" date="2018-12" db="EMBL/GenBank/DDBJ databases">
        <authorList>
            <person name="Tiukova I."/>
            <person name="Dainat J."/>
        </authorList>
    </citation>
    <scope>NUCLEOTIDE SEQUENCE [LARGE SCALE GENOMIC DNA]</scope>
</reference>
<dbReference type="SUPFAM" id="SSF54616">
    <property type="entry name" value="DNA-binding domain of Mlu1-box binding protein MBP1"/>
    <property type="match status" value="1"/>
</dbReference>
<dbReference type="SMART" id="SM00248">
    <property type="entry name" value="ANK"/>
    <property type="match status" value="3"/>
</dbReference>
<feature type="repeat" description="ANK" evidence="3">
    <location>
        <begin position="435"/>
        <end position="467"/>
    </location>
</feature>
<feature type="region of interest" description="Disordered" evidence="4">
    <location>
        <begin position="221"/>
        <end position="259"/>
    </location>
</feature>
<dbReference type="InterPro" id="IPR003163">
    <property type="entry name" value="Tscrpt_reg_HTH_APSES-type"/>
</dbReference>
<dbReference type="PROSITE" id="PS51299">
    <property type="entry name" value="HTH_APSES"/>
    <property type="match status" value="1"/>
</dbReference>
<name>A0A448YKM6_BRENA</name>
<evidence type="ECO:0000259" key="5">
    <source>
        <dbReference type="PROSITE" id="PS51299"/>
    </source>
</evidence>
<feature type="repeat" description="ANK" evidence="3">
    <location>
        <begin position="568"/>
        <end position="600"/>
    </location>
</feature>
<organism evidence="6 7">
    <name type="scientific">Brettanomyces naardenensis</name>
    <name type="common">Yeast</name>
    <dbReference type="NCBI Taxonomy" id="13370"/>
    <lineage>
        <taxon>Eukaryota</taxon>
        <taxon>Fungi</taxon>
        <taxon>Dikarya</taxon>
        <taxon>Ascomycota</taxon>
        <taxon>Saccharomycotina</taxon>
        <taxon>Pichiomycetes</taxon>
        <taxon>Pichiales</taxon>
        <taxon>Pichiaceae</taxon>
        <taxon>Brettanomyces</taxon>
    </lineage>
</organism>
<dbReference type="FunCoup" id="A0A448YKM6">
    <property type="interactions" value="967"/>
</dbReference>
<dbReference type="InterPro" id="IPR018004">
    <property type="entry name" value="KilA/APSES_HTH"/>
</dbReference>
<keyword evidence="1" id="KW-0677">Repeat</keyword>
<feature type="compositionally biased region" description="Low complexity" evidence="4">
    <location>
        <begin position="150"/>
        <end position="172"/>
    </location>
</feature>
<dbReference type="InterPro" id="IPR051642">
    <property type="entry name" value="SWI6-like"/>
</dbReference>
<dbReference type="Gene3D" id="3.10.260.10">
    <property type="entry name" value="Transcription regulator HTH, APSES-type DNA-binding domain"/>
    <property type="match status" value="1"/>
</dbReference>
<keyword evidence="7" id="KW-1185">Reference proteome</keyword>
<dbReference type="InterPro" id="IPR002110">
    <property type="entry name" value="Ankyrin_rpt"/>
</dbReference>
<dbReference type="STRING" id="13370.A0A448YKM6"/>
<sequence length="989" mass="111536">MSDLYIATYSQVDVFESTFKNIPLMRRCDDNWVNATQILKIAGYGKAQRTRLLEKEVHKFEHRKIQGGFGRFQGTWVPLDFARRLAETHHLGKDKVRVLYYDPAIDGPIAKKQSTKPSDKKKKKRLSSSESTADGKVRKPKKRGRKSKQELLLQQQQQQQLQQQQQQQLQQQERSEVEETSRTPSNMPPTFAMFGNSPAEQEIPVHQRIAMHQMEVLRGSVHKTRPQQPVPSQSYQQFGYSTSTQQQLQQQPQSQAPHQQLYQAPPTFSSQNQPVAPQFSQYTQGQQLLLLQQQQQQQQLLQPGQQPNGYIANYIADGSQEEPQNVYVRSSSGTSASSEGMTLKGQGSLPYQQQQQQQGYFMAPQQQPQQQLPTPQSQPQLLHPMEMDAEIDQEDEYDYYTERMLNFFSNDGEPVPDFLFDPPEDFDINQPIDNEGHTPLHWASALALPSIVELLISKNANPLILNSSGMNSLSKLVHFTNSFDTKNFQGILNLLRQCLIVPDARGRTPLHYLIELSADPSKHDCLMYYLTEIATFIQDQQREAEKMTNNEGPHKDLLKILVNHRDNEGNTALHLALEGNSPDFVKALLRYGADADAFGLPKEFESEDVDETVASGHTPDIKVTDNSPYSTRTESTITKDQSLLLDQTPQESSLRHQNSTVTEAFDASENKENIFGDSAISKDLRLVSNNATLSPRVIVPSQLENSESVIKRNGTVATSTPSKSPDTQVDTLEYRNNDTSGNLDVMQNGLPGLLSKLSESISEEMSSRNEEVMHNLSTIGNLDREIAMLDKRCSKLIKGTFDNIEEAKFNALLNTSENTDRATLFNLLNAKIASYKEGVVAKRGLLYNGFERSQALEVAKVVNEEETKISEYTDTTADDKNESLKLAVQLTLLQIERRSLVNNKVESIIGGTGALLLDDPRDLKGKQQYNSDGTGALPSSTFNDERKMQAKMYLYRKLISNICDLPIEEIDKDLLDGIELRLRENYTAA</sequence>
<dbReference type="GO" id="GO:0001228">
    <property type="term" value="F:DNA-binding transcription activator activity, RNA polymerase II-specific"/>
    <property type="evidence" value="ECO:0007669"/>
    <property type="project" value="UniProtKB-ARBA"/>
</dbReference>
<dbReference type="Pfam" id="PF00023">
    <property type="entry name" value="Ank"/>
    <property type="match status" value="1"/>
</dbReference>
<gene>
    <name evidence="6" type="ORF">BRENAR_LOCUS2190</name>
</gene>
<evidence type="ECO:0000256" key="4">
    <source>
        <dbReference type="SAM" id="MobiDB-lite"/>
    </source>
</evidence>
<feature type="compositionally biased region" description="Polar residues" evidence="4">
    <location>
        <begin position="624"/>
        <end position="635"/>
    </location>
</feature>
<evidence type="ECO:0000256" key="3">
    <source>
        <dbReference type="PROSITE-ProRule" id="PRU00023"/>
    </source>
</evidence>
<evidence type="ECO:0000313" key="7">
    <source>
        <dbReference type="Proteomes" id="UP000290900"/>
    </source>
</evidence>
<dbReference type="PROSITE" id="PS50297">
    <property type="entry name" value="ANK_REP_REGION"/>
    <property type="match status" value="2"/>
</dbReference>
<dbReference type="SUPFAM" id="SSF48403">
    <property type="entry name" value="Ankyrin repeat"/>
    <property type="match status" value="1"/>
</dbReference>
<dbReference type="GO" id="GO:0030907">
    <property type="term" value="C:MBF transcription complex"/>
    <property type="evidence" value="ECO:0007669"/>
    <property type="project" value="TreeGrafter"/>
</dbReference>
<protein>
    <submittedName>
        <fullName evidence="6">DEKNAAC102557</fullName>
    </submittedName>
</protein>
<dbReference type="SMART" id="SM01252">
    <property type="entry name" value="KilA-N"/>
    <property type="match status" value="1"/>
</dbReference>
<dbReference type="PROSITE" id="PS50088">
    <property type="entry name" value="ANK_REPEAT"/>
    <property type="match status" value="2"/>
</dbReference>
<dbReference type="Proteomes" id="UP000290900">
    <property type="component" value="Unassembled WGS sequence"/>
</dbReference>
<feature type="region of interest" description="Disordered" evidence="4">
    <location>
        <begin position="108"/>
        <end position="196"/>
    </location>
</feature>
<dbReference type="EMBL" id="CAACVR010000012">
    <property type="protein sequence ID" value="VEU21457.1"/>
    <property type="molecule type" value="Genomic_DNA"/>
</dbReference>
<feature type="region of interest" description="Disordered" evidence="4">
    <location>
        <begin position="611"/>
        <end position="635"/>
    </location>
</feature>
<proteinExistence type="predicted"/>
<dbReference type="PANTHER" id="PTHR43828:SF7">
    <property type="entry name" value="REGULATORY PROTEIN SWI4"/>
    <property type="match status" value="1"/>
</dbReference>
<dbReference type="GO" id="GO:0033309">
    <property type="term" value="C:SBF transcription complex"/>
    <property type="evidence" value="ECO:0007669"/>
    <property type="project" value="TreeGrafter"/>
</dbReference>
<dbReference type="PANTHER" id="PTHR43828">
    <property type="entry name" value="ASPARAGINASE"/>
    <property type="match status" value="1"/>
</dbReference>
<dbReference type="Gene3D" id="1.25.40.20">
    <property type="entry name" value="Ankyrin repeat-containing domain"/>
    <property type="match status" value="1"/>
</dbReference>